<keyword evidence="1" id="KW-0812">Transmembrane</keyword>
<evidence type="ECO:0000313" key="3">
    <source>
        <dbReference type="Proteomes" id="UP000308267"/>
    </source>
</evidence>
<protein>
    <submittedName>
        <fullName evidence="2">Uncharacterized protein</fullName>
    </submittedName>
</protein>
<keyword evidence="3" id="KW-1185">Reference proteome</keyword>
<reference evidence="2 3" key="1">
    <citation type="journal article" date="2019" name="BMC Genomics">
        <title>New insights from Opisthorchis felineus genome: update on genomics of the epidemiologically important liver flukes.</title>
        <authorList>
            <person name="Ershov N.I."/>
            <person name="Mordvinov V.A."/>
            <person name="Prokhortchouk E.B."/>
            <person name="Pakharukova M.Y."/>
            <person name="Gunbin K.V."/>
            <person name="Ustyantsev K."/>
            <person name="Genaev M.A."/>
            <person name="Blinov A.G."/>
            <person name="Mazur A."/>
            <person name="Boulygina E."/>
            <person name="Tsygankova S."/>
            <person name="Khrameeva E."/>
            <person name="Chekanov N."/>
            <person name="Fan G."/>
            <person name="Xiao A."/>
            <person name="Zhang H."/>
            <person name="Xu X."/>
            <person name="Yang H."/>
            <person name="Solovyev V."/>
            <person name="Lee S.M."/>
            <person name="Liu X."/>
            <person name="Afonnikov D.A."/>
            <person name="Skryabin K.G."/>
        </authorList>
    </citation>
    <scope>NUCLEOTIDE SEQUENCE [LARGE SCALE GENOMIC DNA]</scope>
    <source>
        <strain evidence="2">AK-0245</strain>
        <tissue evidence="2">Whole organism</tissue>
    </source>
</reference>
<proteinExistence type="predicted"/>
<keyword evidence="1" id="KW-0472">Membrane</keyword>
<gene>
    <name evidence="2" type="ORF">CRM22_010920</name>
</gene>
<evidence type="ECO:0000256" key="1">
    <source>
        <dbReference type="SAM" id="Phobius"/>
    </source>
</evidence>
<dbReference type="EMBL" id="SJOL01011173">
    <property type="protein sequence ID" value="TGZ49270.1"/>
    <property type="molecule type" value="Genomic_DNA"/>
</dbReference>
<sequence>SWRKSLVELKIFYHNIALMKGESFGTQELPCKRHLLLPSTKFFLAAYRCIFVPPIGLVTISQLPYWGPSDNHDGAGIRV</sequence>
<dbReference type="AlphaFoldDB" id="A0A4S2KIX3"/>
<evidence type="ECO:0000313" key="2">
    <source>
        <dbReference type="EMBL" id="TGZ49270.1"/>
    </source>
</evidence>
<feature type="non-terminal residue" evidence="2">
    <location>
        <position position="1"/>
    </location>
</feature>
<feature type="transmembrane region" description="Helical" evidence="1">
    <location>
        <begin position="42"/>
        <end position="63"/>
    </location>
</feature>
<dbReference type="Proteomes" id="UP000308267">
    <property type="component" value="Unassembled WGS sequence"/>
</dbReference>
<accession>A0A4S2KIX3</accession>
<name>A0A4S2KIX3_OPIFE</name>
<keyword evidence="1" id="KW-1133">Transmembrane helix</keyword>
<organism evidence="2 3">
    <name type="scientific">Opisthorchis felineus</name>
    <dbReference type="NCBI Taxonomy" id="147828"/>
    <lineage>
        <taxon>Eukaryota</taxon>
        <taxon>Metazoa</taxon>
        <taxon>Spiralia</taxon>
        <taxon>Lophotrochozoa</taxon>
        <taxon>Platyhelminthes</taxon>
        <taxon>Trematoda</taxon>
        <taxon>Digenea</taxon>
        <taxon>Opisthorchiida</taxon>
        <taxon>Opisthorchiata</taxon>
        <taxon>Opisthorchiidae</taxon>
        <taxon>Opisthorchis</taxon>
    </lineage>
</organism>
<comment type="caution">
    <text evidence="2">The sequence shown here is derived from an EMBL/GenBank/DDBJ whole genome shotgun (WGS) entry which is preliminary data.</text>
</comment>